<dbReference type="OrthoDB" id="25402at2759"/>
<reference evidence="3 4" key="1">
    <citation type="submission" date="2015-04" db="EMBL/GenBank/DDBJ databases">
        <title>Lasius niger genome sequencing.</title>
        <authorList>
            <person name="Konorov E.A."/>
            <person name="Nikitin M.A."/>
            <person name="Kirill M.V."/>
            <person name="Chang P."/>
        </authorList>
    </citation>
    <scope>NUCLEOTIDE SEQUENCE [LARGE SCALE GENOMIC DNA]</scope>
    <source>
        <tissue evidence="3">Whole</tissue>
    </source>
</reference>
<keyword evidence="4" id="KW-1185">Reference proteome</keyword>
<dbReference type="EMBL" id="LBMM01023366">
    <property type="protein sequence ID" value="KMQ82736.1"/>
    <property type="molecule type" value="Genomic_DNA"/>
</dbReference>
<sequence>MALTERTGSAQHIRANLFPNQLMSNQTVRNRLREAGLRSRNRARVPMLTAIHRRVRLEYARAHVDWIQRQWNRVLFTDESCFSLFTDDRRIRVWRRRGERFDRACVAPVRAFNGDSVMVWAGITTTQRSNLVIMPPPGMTVARYINEILRPQVLPFRKRIGEHFMLMRDNARPHTAAQTREFLRNHDITVLDHPAVSPDLNPIEHVWDLIGRQLRDRPRQPTTLADLERILQAIWLEIPQAEISRCINMRDRLHEVINRRGGNTTL</sequence>
<dbReference type="Gene3D" id="3.30.420.10">
    <property type="entry name" value="Ribonuclease H-like superfamily/Ribonuclease H"/>
    <property type="match status" value="1"/>
</dbReference>
<dbReference type="GO" id="GO:0015074">
    <property type="term" value="P:DNA integration"/>
    <property type="evidence" value="ECO:0007669"/>
    <property type="project" value="InterPro"/>
</dbReference>
<comment type="caution">
    <text evidence="3">The sequence shown here is derived from an EMBL/GenBank/DDBJ whole genome shotgun (WGS) entry which is preliminary data.</text>
</comment>
<dbReference type="InterPro" id="IPR036397">
    <property type="entry name" value="RNaseH_sf"/>
</dbReference>
<dbReference type="InterPro" id="IPR038717">
    <property type="entry name" value="Tc1-like_DDE_dom"/>
</dbReference>
<dbReference type="GO" id="GO:0006313">
    <property type="term" value="P:DNA transposition"/>
    <property type="evidence" value="ECO:0007669"/>
    <property type="project" value="InterPro"/>
</dbReference>
<organism evidence="3 4">
    <name type="scientific">Lasius niger</name>
    <name type="common">Black garden ant</name>
    <dbReference type="NCBI Taxonomy" id="67767"/>
    <lineage>
        <taxon>Eukaryota</taxon>
        <taxon>Metazoa</taxon>
        <taxon>Ecdysozoa</taxon>
        <taxon>Arthropoda</taxon>
        <taxon>Hexapoda</taxon>
        <taxon>Insecta</taxon>
        <taxon>Pterygota</taxon>
        <taxon>Neoptera</taxon>
        <taxon>Endopterygota</taxon>
        <taxon>Hymenoptera</taxon>
        <taxon>Apocrita</taxon>
        <taxon>Aculeata</taxon>
        <taxon>Formicoidea</taxon>
        <taxon>Formicidae</taxon>
        <taxon>Formicinae</taxon>
        <taxon>Lasius</taxon>
        <taxon>Lasius</taxon>
    </lineage>
</organism>
<dbReference type="AlphaFoldDB" id="A0A0J7JXZ6"/>
<dbReference type="GO" id="GO:0003677">
    <property type="term" value="F:DNA binding"/>
    <property type="evidence" value="ECO:0007669"/>
    <property type="project" value="InterPro"/>
</dbReference>
<protein>
    <submittedName>
        <fullName evidence="3">Transposable element tc1 transposase</fullName>
    </submittedName>
</protein>
<feature type="domain" description="Tc1-like transposase DDE" evidence="2">
    <location>
        <begin position="73"/>
        <end position="217"/>
    </location>
</feature>
<dbReference type="Proteomes" id="UP000036403">
    <property type="component" value="Unassembled WGS sequence"/>
</dbReference>
<dbReference type="Pfam" id="PF01498">
    <property type="entry name" value="HTH_Tnp_Tc3_2"/>
    <property type="match status" value="1"/>
</dbReference>
<feature type="domain" description="Transposase Tc1-like" evidence="1">
    <location>
        <begin position="5"/>
        <end position="65"/>
    </location>
</feature>
<dbReference type="STRING" id="67767.A0A0J7JXZ6"/>
<dbReference type="PANTHER" id="PTHR23022">
    <property type="entry name" value="TRANSPOSABLE ELEMENT-RELATED"/>
    <property type="match status" value="1"/>
</dbReference>
<evidence type="ECO:0000259" key="1">
    <source>
        <dbReference type="Pfam" id="PF01498"/>
    </source>
</evidence>
<evidence type="ECO:0000313" key="3">
    <source>
        <dbReference type="EMBL" id="KMQ82736.1"/>
    </source>
</evidence>
<gene>
    <name evidence="3" type="ORF">RF55_22023</name>
</gene>
<dbReference type="PANTHER" id="PTHR23022:SF135">
    <property type="entry name" value="SI:DKEY-77F5.3"/>
    <property type="match status" value="1"/>
</dbReference>
<dbReference type="PaxDb" id="67767-A0A0J7JXZ6"/>
<evidence type="ECO:0000259" key="2">
    <source>
        <dbReference type="Pfam" id="PF13358"/>
    </source>
</evidence>
<name>A0A0J7JXZ6_LASNI</name>
<accession>A0A0J7JXZ6</accession>
<dbReference type="Pfam" id="PF13358">
    <property type="entry name" value="DDE_3"/>
    <property type="match status" value="1"/>
</dbReference>
<proteinExistence type="predicted"/>
<evidence type="ECO:0000313" key="4">
    <source>
        <dbReference type="Proteomes" id="UP000036403"/>
    </source>
</evidence>
<dbReference type="InterPro" id="IPR002492">
    <property type="entry name" value="Transposase_Tc1-like"/>
</dbReference>
<dbReference type="InterPro" id="IPR052338">
    <property type="entry name" value="Transposase_5"/>
</dbReference>